<dbReference type="EMBL" id="SODP01000001">
    <property type="protein sequence ID" value="TDW77254.1"/>
    <property type="molecule type" value="Genomic_DNA"/>
</dbReference>
<sequence>MGGVLGDILPLALGVAISPIPIIAAILMLLSPNATATGVAFLGGWIAGIVVAIVAFTLLSTVLPEDDPDASHPIQGTIRIVLGVLLIVLAAAQWRDRPRGHAAPELPKWMSAIDTLTPVKGIGLGLLLSALNPKNLIMAAGAGIAIGAGGLSASQTVVVIVVYTAIAAATVAVPVIAYLAAADRMAQPLENLRERLVRDNKVVMAVLLLVIGVVMIGKGIGSF</sequence>
<reference evidence="2 3" key="1">
    <citation type="submission" date="2019-03" db="EMBL/GenBank/DDBJ databases">
        <title>Genomic Encyclopedia of Type Strains, Phase III (KMG-III): the genomes of soil and plant-associated and newly described type strains.</title>
        <authorList>
            <person name="Whitman W."/>
        </authorList>
    </citation>
    <scope>NUCLEOTIDE SEQUENCE [LARGE SCALE GENOMIC DNA]</scope>
    <source>
        <strain evidence="2 3">VKM Ac-2573</strain>
    </source>
</reference>
<accession>A0A4R8CMI4</accession>
<evidence type="ECO:0000313" key="3">
    <source>
        <dbReference type="Proteomes" id="UP000295146"/>
    </source>
</evidence>
<organism evidence="2 3">
    <name type="scientific">Kribbella pratensis</name>
    <dbReference type="NCBI Taxonomy" id="2512112"/>
    <lineage>
        <taxon>Bacteria</taxon>
        <taxon>Bacillati</taxon>
        <taxon>Actinomycetota</taxon>
        <taxon>Actinomycetes</taxon>
        <taxon>Propionibacteriales</taxon>
        <taxon>Kribbellaceae</taxon>
        <taxon>Kribbella</taxon>
    </lineage>
</organism>
<feature type="transmembrane region" description="Helical" evidence="1">
    <location>
        <begin position="202"/>
        <end position="221"/>
    </location>
</feature>
<name>A0A4R8CMI4_9ACTN</name>
<protein>
    <submittedName>
        <fullName evidence="2">Sap-like sulfolipid-1-addressing protein</fullName>
    </submittedName>
</protein>
<keyword evidence="1" id="KW-0472">Membrane</keyword>
<dbReference type="AlphaFoldDB" id="A0A4R8CMI4"/>
<evidence type="ECO:0000313" key="2">
    <source>
        <dbReference type="EMBL" id="TDW77254.1"/>
    </source>
</evidence>
<comment type="caution">
    <text evidence="2">The sequence shown here is derived from an EMBL/GenBank/DDBJ whole genome shotgun (WGS) entry which is preliminary data.</text>
</comment>
<keyword evidence="3" id="KW-1185">Reference proteome</keyword>
<dbReference type="Proteomes" id="UP000295146">
    <property type="component" value="Unassembled WGS sequence"/>
</dbReference>
<dbReference type="RefSeq" id="WP_134101552.1">
    <property type="nucleotide sequence ID" value="NZ_SODP01000001.1"/>
</dbReference>
<feature type="transmembrane region" description="Helical" evidence="1">
    <location>
        <begin position="74"/>
        <end position="92"/>
    </location>
</feature>
<keyword evidence="1" id="KW-1133">Transmembrane helix</keyword>
<dbReference type="Pfam" id="PF11139">
    <property type="entry name" value="SfLAP"/>
    <property type="match status" value="1"/>
</dbReference>
<dbReference type="InterPro" id="IPR021315">
    <property type="entry name" value="Gap/Sap"/>
</dbReference>
<feature type="transmembrane region" description="Helical" evidence="1">
    <location>
        <begin position="12"/>
        <end position="30"/>
    </location>
</feature>
<dbReference type="OrthoDB" id="4462109at2"/>
<evidence type="ECO:0000256" key="1">
    <source>
        <dbReference type="SAM" id="Phobius"/>
    </source>
</evidence>
<feature type="transmembrane region" description="Helical" evidence="1">
    <location>
        <begin position="160"/>
        <end position="181"/>
    </location>
</feature>
<proteinExistence type="predicted"/>
<feature type="transmembrane region" description="Helical" evidence="1">
    <location>
        <begin position="42"/>
        <end position="62"/>
    </location>
</feature>
<gene>
    <name evidence="2" type="ORF">EV653_2419</name>
</gene>
<keyword evidence="1" id="KW-0812">Transmembrane</keyword>